<dbReference type="Pfam" id="PF00171">
    <property type="entry name" value="Aldedh"/>
    <property type="match status" value="1"/>
</dbReference>
<evidence type="ECO:0000256" key="5">
    <source>
        <dbReference type="ARBA" id="ARBA00067023"/>
    </source>
</evidence>
<proteinExistence type="inferred from homology"/>
<dbReference type="Gene3D" id="3.40.605.10">
    <property type="entry name" value="Aldehyde Dehydrogenase, Chain A, domain 1"/>
    <property type="match status" value="1"/>
</dbReference>
<dbReference type="InterPro" id="IPR044151">
    <property type="entry name" value="ALDH_KGSADH"/>
</dbReference>
<sequence>MTRILGHNYIGGQRSAAGSIKLQSVDATTGEALPDDFYQATPQEVAAAATAAAAAYPAYRSLSAERRAQFLDAIADELDALGDDFVAVVCRETALPAGRIQGERGRTSGQMRLFAKVLRRGDFYGARIDRALPERQPLPRPDLRQYRIGLGPVAVFGASNFPLAFSTAGGDTASALAAGCPVVFKAHSGHMATAEQVADAIIRAAKKTGMPAGVFNMIYGAGVGEALVKHPAIQAVGFTGSLKGGRALCDMAAARAQPIPVFAEMSSINPVIVLPEALQTRADTIARDLTASVVQGCGQFCTNPGLVIGIRSASFSAFVQQVAGLMGDQPAQTMLNARTLSSYGQGLQKLLAHPGIKHLAGHPQQGNQAQPQLLKADVSLLIDGDEVLQEEVFGPTTVVVEVADHAQLIAALNGLHGQLTATLIGEPADFEEFTGLTAMLEQKVGRILLNGYPTGVEVCDSMVHGGPYPATSDARGTSVGTLAIDRFLRPVCFQNYPDNLLPEALKNGNPLRIQRLVDGQPSRESL</sequence>
<evidence type="ECO:0000256" key="3">
    <source>
        <dbReference type="ARBA" id="ARBA00050769"/>
    </source>
</evidence>
<dbReference type="Proteomes" id="UP000050349">
    <property type="component" value="Unassembled WGS sequence"/>
</dbReference>
<gene>
    <name evidence="7" type="ORF">AN403_4011</name>
</gene>
<evidence type="ECO:0000256" key="2">
    <source>
        <dbReference type="ARBA" id="ARBA00023002"/>
    </source>
</evidence>
<dbReference type="EMBL" id="LJXB01000078">
    <property type="protein sequence ID" value="KPU59141.1"/>
    <property type="molecule type" value="Genomic_DNA"/>
</dbReference>
<organism evidence="7 8">
    <name type="scientific">Pseudomonas fluorescens</name>
    <dbReference type="NCBI Taxonomy" id="294"/>
    <lineage>
        <taxon>Bacteria</taxon>
        <taxon>Pseudomonadati</taxon>
        <taxon>Pseudomonadota</taxon>
        <taxon>Gammaproteobacteria</taxon>
        <taxon>Pseudomonadales</taxon>
        <taxon>Pseudomonadaceae</taxon>
        <taxon>Pseudomonas</taxon>
    </lineage>
</organism>
<comment type="caution">
    <text evidence="7">The sequence shown here is derived from an EMBL/GenBank/DDBJ whole genome shotgun (WGS) entry which is preliminary data.</text>
</comment>
<dbReference type="SUPFAM" id="SSF53720">
    <property type="entry name" value="ALDH-like"/>
    <property type="match status" value="1"/>
</dbReference>
<dbReference type="PANTHER" id="PTHR43353:SF3">
    <property type="entry name" value="ALDEHYDE DEHYDROGENASE-RELATED"/>
    <property type="match status" value="1"/>
</dbReference>
<evidence type="ECO:0000259" key="6">
    <source>
        <dbReference type="Pfam" id="PF00171"/>
    </source>
</evidence>
<dbReference type="Gene3D" id="3.40.309.10">
    <property type="entry name" value="Aldehyde Dehydrogenase, Chain A, domain 2"/>
    <property type="match status" value="1"/>
</dbReference>
<evidence type="ECO:0000256" key="1">
    <source>
        <dbReference type="ARBA" id="ARBA00009986"/>
    </source>
</evidence>
<name>A0A0P9B8Y7_PSEFL</name>
<dbReference type="OrthoDB" id="9770537at2"/>
<comment type="catalytic activity">
    <reaction evidence="3">
        <text>2,5-dioxopentanoate + NAD(+) + H2O = 2-oxoglutarate + NADH + 2 H(+)</text>
        <dbReference type="Rhea" id="RHEA:47152"/>
        <dbReference type="ChEBI" id="CHEBI:15377"/>
        <dbReference type="ChEBI" id="CHEBI:15378"/>
        <dbReference type="ChEBI" id="CHEBI:16810"/>
        <dbReference type="ChEBI" id="CHEBI:57540"/>
        <dbReference type="ChEBI" id="CHEBI:57945"/>
        <dbReference type="ChEBI" id="CHEBI:58136"/>
    </reaction>
</comment>
<comment type="catalytic activity">
    <reaction evidence="4">
        <text>2,5-dioxopentanoate + NADP(+) + H2O = 2-oxoglutarate + NADPH + 2 H(+)</text>
        <dbReference type="Rhea" id="RHEA:11296"/>
        <dbReference type="ChEBI" id="CHEBI:15377"/>
        <dbReference type="ChEBI" id="CHEBI:15378"/>
        <dbReference type="ChEBI" id="CHEBI:16810"/>
        <dbReference type="ChEBI" id="CHEBI:57783"/>
        <dbReference type="ChEBI" id="CHEBI:58136"/>
        <dbReference type="ChEBI" id="CHEBI:58349"/>
        <dbReference type="EC" id="1.2.1.26"/>
    </reaction>
</comment>
<evidence type="ECO:0000256" key="4">
    <source>
        <dbReference type="ARBA" id="ARBA00051918"/>
    </source>
</evidence>
<dbReference type="FunFam" id="3.40.605.10:FF:000037">
    <property type="entry name" value="NADP-dependent fatty aldehyde dehydrogenase"/>
    <property type="match status" value="1"/>
</dbReference>
<feature type="domain" description="Aldehyde dehydrogenase" evidence="6">
    <location>
        <begin position="23"/>
        <end position="457"/>
    </location>
</feature>
<dbReference type="InterPro" id="IPR016161">
    <property type="entry name" value="Ald_DH/histidinol_DH"/>
</dbReference>
<dbReference type="GO" id="GO:0047533">
    <property type="term" value="F:2,5-dioxovalerate dehydrogenase (NADP+) activity"/>
    <property type="evidence" value="ECO:0007669"/>
    <property type="project" value="UniProtKB-EC"/>
</dbReference>
<dbReference type="InterPro" id="IPR016162">
    <property type="entry name" value="Ald_DH_N"/>
</dbReference>
<dbReference type="AlphaFoldDB" id="A0A0P9B8Y7"/>
<evidence type="ECO:0000313" key="7">
    <source>
        <dbReference type="EMBL" id="KPU59141.1"/>
    </source>
</evidence>
<dbReference type="PATRIC" id="fig|294.162.peg.3038"/>
<dbReference type="PANTHER" id="PTHR43353">
    <property type="entry name" value="SUCCINATE-SEMIALDEHYDE DEHYDROGENASE, MITOCHONDRIAL"/>
    <property type="match status" value="1"/>
</dbReference>
<evidence type="ECO:0000313" key="8">
    <source>
        <dbReference type="Proteomes" id="UP000050349"/>
    </source>
</evidence>
<dbReference type="InterPro" id="IPR015590">
    <property type="entry name" value="Aldehyde_DH_dom"/>
</dbReference>
<dbReference type="CDD" id="cd07129">
    <property type="entry name" value="ALDH_KGSADH"/>
    <property type="match status" value="1"/>
</dbReference>
<comment type="similarity">
    <text evidence="1">Belongs to the aldehyde dehydrogenase family.</text>
</comment>
<accession>A0A0P9B8Y7</accession>
<reference evidence="7 8" key="1">
    <citation type="submission" date="2015-09" db="EMBL/GenBank/DDBJ databases">
        <authorList>
            <person name="Jackson K.R."/>
            <person name="Lunt B.L."/>
            <person name="Fisher J.N.B."/>
            <person name="Gardner A.V."/>
            <person name="Bailey M.E."/>
            <person name="Deus L.M."/>
            <person name="Earl A.S."/>
            <person name="Gibby P.D."/>
            <person name="Hartmann K.A."/>
            <person name="Liu J.E."/>
            <person name="Manci A.M."/>
            <person name="Nielsen D.A."/>
            <person name="Solomon M.B."/>
            <person name="Breakwell D.P."/>
            <person name="Burnett S.H."/>
            <person name="Grose J.H."/>
        </authorList>
    </citation>
    <scope>NUCLEOTIDE SEQUENCE [LARGE SCALE GENOMIC DNA]</scope>
    <source>
        <strain evidence="7 8">S613</strain>
    </source>
</reference>
<keyword evidence="2" id="KW-0560">Oxidoreductase</keyword>
<dbReference type="InterPro" id="IPR016163">
    <property type="entry name" value="Ald_DH_C"/>
</dbReference>
<dbReference type="InterPro" id="IPR050740">
    <property type="entry name" value="Aldehyde_DH_Superfamily"/>
</dbReference>
<protein>
    <recommendedName>
        <fullName evidence="5">2,5-dioxovalerate dehydrogenase</fullName>
        <ecNumber evidence="5">1.2.1.26</ecNumber>
    </recommendedName>
</protein>
<dbReference type="RefSeq" id="WP_057398091.1">
    <property type="nucleotide sequence ID" value="NZ_LJXB01000078.1"/>
</dbReference>
<dbReference type="EC" id="1.2.1.26" evidence="5"/>